<dbReference type="Gene3D" id="2.40.50.90">
    <property type="match status" value="1"/>
</dbReference>
<feature type="transmembrane region" description="Helical" evidence="9">
    <location>
        <begin position="22"/>
        <end position="42"/>
    </location>
</feature>
<feature type="region of interest" description="Disordered" evidence="8">
    <location>
        <begin position="229"/>
        <end position="280"/>
    </location>
</feature>
<keyword evidence="6" id="KW-0378">Hydrolase</keyword>
<comment type="caution">
    <text evidence="11">The sequence shown here is derived from an EMBL/GenBank/DDBJ whole genome shotgun (WGS) entry which is preliminary data.</text>
</comment>
<evidence type="ECO:0000256" key="7">
    <source>
        <dbReference type="ARBA" id="ARBA00022837"/>
    </source>
</evidence>
<evidence type="ECO:0000256" key="8">
    <source>
        <dbReference type="SAM" id="MobiDB-lite"/>
    </source>
</evidence>
<dbReference type="InterPro" id="IPR016071">
    <property type="entry name" value="Staphylococal_nuclease_OB-fold"/>
</dbReference>
<keyword evidence="5" id="KW-0255">Endonuclease</keyword>
<name>A0AA39QKH9_9AGAR</name>
<dbReference type="PROSITE" id="PS50830">
    <property type="entry name" value="TNASE_3"/>
    <property type="match status" value="1"/>
</dbReference>
<dbReference type="GO" id="GO:0004519">
    <property type="term" value="F:endonuclease activity"/>
    <property type="evidence" value="ECO:0007669"/>
    <property type="project" value="UniProtKB-KW"/>
</dbReference>
<evidence type="ECO:0000256" key="6">
    <source>
        <dbReference type="ARBA" id="ARBA00022801"/>
    </source>
</evidence>
<sequence>MSSKDGVTKPFNDFKATYIDQYPTQVLVFSAFAIGAVTTFGGRRFYTRYFRRIQNGDWVTPDMIAKKRWVKGVVTSVGDSDNFRLYHTPAFGWRWPIKFRRVPTTVKDLKDKTLHIRIGGVDAPEAAHFGRPAQPYAEESLAYLKDKILGKTLYCQLLRRDQYARIVATVLLPPRILPGSIFHGKSLSLEMLKEGWVTTYLQSGAEYGKWGKDEFMRVEAEAQAARRGMWKKGVTGESPAEYKRRHANLEAAGASKTSSSSSSPKKTRRAKSWLGRLFPK</sequence>
<dbReference type="AlphaFoldDB" id="A0AA39QKH9"/>
<accession>A0AA39QKH9</accession>
<dbReference type="SUPFAM" id="SSF50199">
    <property type="entry name" value="Staphylococcal nuclease"/>
    <property type="match status" value="1"/>
</dbReference>
<gene>
    <name evidence="11" type="ORF">EDD18DRAFT_1137347</name>
</gene>
<protein>
    <submittedName>
        <fullName evidence="11">SNase-domain-containing protein</fullName>
    </submittedName>
</protein>
<keyword evidence="12" id="KW-1185">Reference proteome</keyword>
<dbReference type="Proteomes" id="UP001175228">
    <property type="component" value="Unassembled WGS sequence"/>
</dbReference>
<feature type="domain" description="TNase-like" evidence="10">
    <location>
        <begin position="68"/>
        <end position="232"/>
    </location>
</feature>
<dbReference type="Pfam" id="PF00565">
    <property type="entry name" value="SNase"/>
    <property type="match status" value="1"/>
</dbReference>
<evidence type="ECO:0000256" key="2">
    <source>
        <dbReference type="ARBA" id="ARBA00004173"/>
    </source>
</evidence>
<keyword evidence="4" id="KW-0540">Nuclease</keyword>
<evidence type="ECO:0000313" key="11">
    <source>
        <dbReference type="EMBL" id="KAK0503318.1"/>
    </source>
</evidence>
<dbReference type="PANTHER" id="PTHR12302">
    <property type="entry name" value="EBNA2 BINDING PROTEIN P100"/>
    <property type="match status" value="1"/>
</dbReference>
<dbReference type="GO" id="GO:0016020">
    <property type="term" value="C:membrane"/>
    <property type="evidence" value="ECO:0007669"/>
    <property type="project" value="UniProtKB-SubCell"/>
</dbReference>
<evidence type="ECO:0000256" key="4">
    <source>
        <dbReference type="ARBA" id="ARBA00022722"/>
    </source>
</evidence>
<comment type="similarity">
    <text evidence="3">Belongs to the LCL3 family.</text>
</comment>
<dbReference type="GO" id="GO:0005739">
    <property type="term" value="C:mitochondrion"/>
    <property type="evidence" value="ECO:0007669"/>
    <property type="project" value="UniProtKB-SubCell"/>
</dbReference>
<keyword evidence="7" id="KW-0106">Calcium</keyword>
<comment type="subcellular location">
    <subcellularLocation>
        <location evidence="1">Membrane</location>
        <topology evidence="1">Single-pass membrane protein</topology>
    </subcellularLocation>
    <subcellularLocation>
        <location evidence="2">Mitochondrion</location>
    </subcellularLocation>
</comment>
<evidence type="ECO:0000256" key="1">
    <source>
        <dbReference type="ARBA" id="ARBA00004167"/>
    </source>
</evidence>
<keyword evidence="9" id="KW-0472">Membrane</keyword>
<evidence type="ECO:0000256" key="9">
    <source>
        <dbReference type="SAM" id="Phobius"/>
    </source>
</evidence>
<dbReference type="SMART" id="SM00318">
    <property type="entry name" value="SNc"/>
    <property type="match status" value="1"/>
</dbReference>
<keyword evidence="9" id="KW-0812">Transmembrane</keyword>
<dbReference type="EMBL" id="JAUEPU010000004">
    <property type="protein sequence ID" value="KAK0503318.1"/>
    <property type="molecule type" value="Genomic_DNA"/>
</dbReference>
<organism evidence="11 12">
    <name type="scientific">Armillaria luteobubalina</name>
    <dbReference type="NCBI Taxonomy" id="153913"/>
    <lineage>
        <taxon>Eukaryota</taxon>
        <taxon>Fungi</taxon>
        <taxon>Dikarya</taxon>
        <taxon>Basidiomycota</taxon>
        <taxon>Agaricomycotina</taxon>
        <taxon>Agaricomycetes</taxon>
        <taxon>Agaricomycetidae</taxon>
        <taxon>Agaricales</taxon>
        <taxon>Marasmiineae</taxon>
        <taxon>Physalacriaceae</taxon>
        <taxon>Armillaria</taxon>
    </lineage>
</organism>
<dbReference type="GO" id="GO:0016787">
    <property type="term" value="F:hydrolase activity"/>
    <property type="evidence" value="ECO:0007669"/>
    <property type="project" value="UniProtKB-KW"/>
</dbReference>
<dbReference type="PANTHER" id="PTHR12302:SF3">
    <property type="entry name" value="SERINE_THREONINE-PROTEIN KINASE 31"/>
    <property type="match status" value="1"/>
</dbReference>
<keyword evidence="9" id="KW-1133">Transmembrane helix</keyword>
<dbReference type="InterPro" id="IPR035437">
    <property type="entry name" value="SNase_OB-fold_sf"/>
</dbReference>
<evidence type="ECO:0000256" key="5">
    <source>
        <dbReference type="ARBA" id="ARBA00022759"/>
    </source>
</evidence>
<evidence type="ECO:0000256" key="3">
    <source>
        <dbReference type="ARBA" id="ARBA00005435"/>
    </source>
</evidence>
<evidence type="ECO:0000313" key="12">
    <source>
        <dbReference type="Proteomes" id="UP001175228"/>
    </source>
</evidence>
<feature type="compositionally biased region" description="Low complexity" evidence="8">
    <location>
        <begin position="254"/>
        <end position="264"/>
    </location>
</feature>
<evidence type="ECO:0000259" key="10">
    <source>
        <dbReference type="PROSITE" id="PS50830"/>
    </source>
</evidence>
<proteinExistence type="inferred from homology"/>
<reference evidence="11" key="1">
    <citation type="submission" date="2023-06" db="EMBL/GenBank/DDBJ databases">
        <authorList>
            <consortium name="Lawrence Berkeley National Laboratory"/>
            <person name="Ahrendt S."/>
            <person name="Sahu N."/>
            <person name="Indic B."/>
            <person name="Wong-Bajracharya J."/>
            <person name="Merenyi Z."/>
            <person name="Ke H.-M."/>
            <person name="Monk M."/>
            <person name="Kocsube S."/>
            <person name="Drula E."/>
            <person name="Lipzen A."/>
            <person name="Balint B."/>
            <person name="Henrissat B."/>
            <person name="Andreopoulos B."/>
            <person name="Martin F.M."/>
            <person name="Harder C.B."/>
            <person name="Rigling D."/>
            <person name="Ford K.L."/>
            <person name="Foster G.D."/>
            <person name="Pangilinan J."/>
            <person name="Papanicolaou A."/>
            <person name="Barry K."/>
            <person name="LaButti K."/>
            <person name="Viragh M."/>
            <person name="Koriabine M."/>
            <person name="Yan M."/>
            <person name="Riley R."/>
            <person name="Champramary S."/>
            <person name="Plett K.L."/>
            <person name="Tsai I.J."/>
            <person name="Slot J."/>
            <person name="Sipos G."/>
            <person name="Plett J."/>
            <person name="Nagy L.G."/>
            <person name="Grigoriev I.V."/>
        </authorList>
    </citation>
    <scope>NUCLEOTIDE SEQUENCE</scope>
    <source>
        <strain evidence="11">HWK02</strain>
    </source>
</reference>